<evidence type="ECO:0000256" key="4">
    <source>
        <dbReference type="ARBA" id="ARBA00023125"/>
    </source>
</evidence>
<dbReference type="PANTHER" id="PTHR45614:SF150">
    <property type="entry name" value="MYB-LIKE DNA-BINDING DOMAIN CONTAINING PROTEIN, EXPRESSED"/>
    <property type="match status" value="1"/>
</dbReference>
<proteinExistence type="predicted"/>
<evidence type="ECO:0000256" key="3">
    <source>
        <dbReference type="ARBA" id="ARBA00023015"/>
    </source>
</evidence>
<feature type="compositionally biased region" description="Polar residues" evidence="7">
    <location>
        <begin position="157"/>
        <end position="186"/>
    </location>
</feature>
<feature type="domain" description="HTH myb-type" evidence="9">
    <location>
        <begin position="84"/>
        <end position="138"/>
    </location>
</feature>
<keyword evidence="5" id="KW-0804">Transcription</keyword>
<feature type="compositionally biased region" description="Basic and acidic residues" evidence="7">
    <location>
        <begin position="16"/>
        <end position="29"/>
    </location>
</feature>
<dbReference type="Pfam" id="PF13921">
    <property type="entry name" value="Myb_DNA-bind_6"/>
    <property type="match status" value="1"/>
</dbReference>
<reference evidence="10 11" key="1">
    <citation type="submission" date="2019-12" db="EMBL/GenBank/DDBJ databases">
        <authorList>
            <person name="Alioto T."/>
            <person name="Alioto T."/>
            <person name="Gomez Garrido J."/>
        </authorList>
    </citation>
    <scope>NUCLEOTIDE SEQUENCE [LARGE SCALE GENOMIC DNA]</scope>
</reference>
<dbReference type="PROSITE" id="PS50090">
    <property type="entry name" value="MYB_LIKE"/>
    <property type="match status" value="2"/>
</dbReference>
<evidence type="ECO:0000313" key="11">
    <source>
        <dbReference type="Proteomes" id="UP000594638"/>
    </source>
</evidence>
<feature type="domain" description="Myb-like" evidence="8">
    <location>
        <begin position="37"/>
        <end position="83"/>
    </location>
</feature>
<comment type="caution">
    <text evidence="10">The sequence shown here is derived from an EMBL/GenBank/DDBJ whole genome shotgun (WGS) entry which is preliminary data.</text>
</comment>
<name>A0A8S0VPV0_OLEEU</name>
<organism evidence="10 11">
    <name type="scientific">Olea europaea subsp. europaea</name>
    <dbReference type="NCBI Taxonomy" id="158383"/>
    <lineage>
        <taxon>Eukaryota</taxon>
        <taxon>Viridiplantae</taxon>
        <taxon>Streptophyta</taxon>
        <taxon>Embryophyta</taxon>
        <taxon>Tracheophyta</taxon>
        <taxon>Spermatophyta</taxon>
        <taxon>Magnoliopsida</taxon>
        <taxon>eudicotyledons</taxon>
        <taxon>Gunneridae</taxon>
        <taxon>Pentapetalae</taxon>
        <taxon>asterids</taxon>
        <taxon>lamiids</taxon>
        <taxon>Lamiales</taxon>
        <taxon>Oleaceae</taxon>
        <taxon>Oleeae</taxon>
        <taxon>Olea</taxon>
    </lineage>
</organism>
<evidence type="ECO:0000259" key="8">
    <source>
        <dbReference type="PROSITE" id="PS50090"/>
    </source>
</evidence>
<feature type="domain" description="HTH myb-type" evidence="9">
    <location>
        <begin position="32"/>
        <end position="83"/>
    </location>
</feature>
<dbReference type="SMART" id="SM00717">
    <property type="entry name" value="SANT"/>
    <property type="match status" value="2"/>
</dbReference>
<sequence length="259" mass="29665">MQPQNDITMESLPENSNEKSDFQESERVRRQSKVCTRGHWRPSEDEKLKQLVAHYGPQNWNAIAENLEGRSGKSCRLRWYNQLDPKINKRAFSEEEEERLMAVHRVFGNKWAMIAKYFPGRTDNSVKNHWHVLMARKYRDQSKSYRKISKCSEDTANENASTNSCLRHSGHDSNPNRPNSFSGSKNGNIMARNGSIFSNFNTFHPYSSLLMEMQDDFPHFSCTEPSPSPSPSVAEYTDASHLNTKATPPFIDFLGVGAI</sequence>
<keyword evidence="11" id="KW-1185">Reference proteome</keyword>
<evidence type="ECO:0000256" key="5">
    <source>
        <dbReference type="ARBA" id="ARBA00023163"/>
    </source>
</evidence>
<dbReference type="GO" id="GO:0000978">
    <property type="term" value="F:RNA polymerase II cis-regulatory region sequence-specific DNA binding"/>
    <property type="evidence" value="ECO:0007669"/>
    <property type="project" value="TreeGrafter"/>
</dbReference>
<dbReference type="Gramene" id="OE9A045414T1">
    <property type="protein sequence ID" value="OE9A045414C1"/>
    <property type="gene ID" value="OE9A045414"/>
</dbReference>
<dbReference type="GO" id="GO:0005634">
    <property type="term" value="C:nucleus"/>
    <property type="evidence" value="ECO:0007669"/>
    <property type="project" value="UniProtKB-SubCell"/>
</dbReference>
<dbReference type="GO" id="GO:0000981">
    <property type="term" value="F:DNA-binding transcription factor activity, RNA polymerase II-specific"/>
    <property type="evidence" value="ECO:0007669"/>
    <property type="project" value="TreeGrafter"/>
</dbReference>
<keyword evidence="2" id="KW-0677">Repeat</keyword>
<feature type="compositionally biased region" description="Basic residues" evidence="7">
    <location>
        <begin position="30"/>
        <end position="40"/>
    </location>
</feature>
<evidence type="ECO:0000259" key="9">
    <source>
        <dbReference type="PROSITE" id="PS51294"/>
    </source>
</evidence>
<dbReference type="OrthoDB" id="2143914at2759"/>
<gene>
    <name evidence="10" type="ORF">OLEA9_A045414</name>
</gene>
<dbReference type="PANTHER" id="PTHR45614">
    <property type="entry name" value="MYB PROTEIN-RELATED"/>
    <property type="match status" value="1"/>
</dbReference>
<dbReference type="InterPro" id="IPR009057">
    <property type="entry name" value="Homeodomain-like_sf"/>
</dbReference>
<comment type="subcellular location">
    <subcellularLocation>
        <location evidence="1">Nucleus</location>
    </subcellularLocation>
</comment>
<dbReference type="PROSITE" id="PS51294">
    <property type="entry name" value="HTH_MYB"/>
    <property type="match status" value="2"/>
</dbReference>
<evidence type="ECO:0000256" key="2">
    <source>
        <dbReference type="ARBA" id="ARBA00022737"/>
    </source>
</evidence>
<dbReference type="EMBL" id="CACTIH010010806">
    <property type="protein sequence ID" value="CAA3033438.1"/>
    <property type="molecule type" value="Genomic_DNA"/>
</dbReference>
<keyword evidence="3" id="KW-0805">Transcription regulation</keyword>
<dbReference type="InterPro" id="IPR050560">
    <property type="entry name" value="MYB_TF"/>
</dbReference>
<feature type="domain" description="Myb-like" evidence="8">
    <location>
        <begin position="84"/>
        <end position="134"/>
    </location>
</feature>
<dbReference type="AlphaFoldDB" id="A0A8S0VPV0"/>
<evidence type="ECO:0000256" key="6">
    <source>
        <dbReference type="ARBA" id="ARBA00023242"/>
    </source>
</evidence>
<dbReference type="InterPro" id="IPR001005">
    <property type="entry name" value="SANT/Myb"/>
</dbReference>
<dbReference type="FunFam" id="1.10.10.60:FF:000060">
    <property type="entry name" value="MYB transcription factor"/>
    <property type="match status" value="1"/>
</dbReference>
<feature type="region of interest" description="Disordered" evidence="7">
    <location>
        <begin position="1"/>
        <end position="40"/>
    </location>
</feature>
<dbReference type="Gene3D" id="1.10.10.60">
    <property type="entry name" value="Homeodomain-like"/>
    <property type="match status" value="2"/>
</dbReference>
<dbReference type="CDD" id="cd00167">
    <property type="entry name" value="SANT"/>
    <property type="match status" value="2"/>
</dbReference>
<keyword evidence="4" id="KW-0238">DNA-binding</keyword>
<evidence type="ECO:0000256" key="1">
    <source>
        <dbReference type="ARBA" id="ARBA00004123"/>
    </source>
</evidence>
<protein>
    <submittedName>
        <fullName evidence="10">Transcription factor CSA-like</fullName>
    </submittedName>
</protein>
<dbReference type="SUPFAM" id="SSF46689">
    <property type="entry name" value="Homeodomain-like"/>
    <property type="match status" value="1"/>
</dbReference>
<evidence type="ECO:0000256" key="7">
    <source>
        <dbReference type="SAM" id="MobiDB-lite"/>
    </source>
</evidence>
<dbReference type="InterPro" id="IPR017930">
    <property type="entry name" value="Myb_dom"/>
</dbReference>
<feature type="region of interest" description="Disordered" evidence="7">
    <location>
        <begin position="149"/>
        <end position="186"/>
    </location>
</feature>
<accession>A0A8S0VPV0</accession>
<dbReference type="Proteomes" id="UP000594638">
    <property type="component" value="Unassembled WGS sequence"/>
</dbReference>
<keyword evidence="6" id="KW-0539">Nucleus</keyword>
<evidence type="ECO:0000313" key="10">
    <source>
        <dbReference type="EMBL" id="CAA3033438.1"/>
    </source>
</evidence>